<keyword evidence="7" id="KW-1185">Reference proteome</keyword>
<dbReference type="AlphaFoldDB" id="A0A0D2QB50"/>
<organism evidence="6 7">
    <name type="scientific">Hypholoma sublateritium (strain FD-334 SS-4)</name>
    <dbReference type="NCBI Taxonomy" id="945553"/>
    <lineage>
        <taxon>Eukaryota</taxon>
        <taxon>Fungi</taxon>
        <taxon>Dikarya</taxon>
        <taxon>Basidiomycota</taxon>
        <taxon>Agaricomycotina</taxon>
        <taxon>Agaricomycetes</taxon>
        <taxon>Agaricomycetidae</taxon>
        <taxon>Agaricales</taxon>
        <taxon>Agaricineae</taxon>
        <taxon>Strophariaceae</taxon>
        <taxon>Hypholoma</taxon>
    </lineage>
</organism>
<dbReference type="PANTHER" id="PTHR42723:SF1">
    <property type="entry name" value="CHLOROPHYLL SYNTHASE, CHLOROPLASTIC"/>
    <property type="match status" value="1"/>
</dbReference>
<proteinExistence type="predicted"/>
<feature type="transmembrane region" description="Helical" evidence="5">
    <location>
        <begin position="276"/>
        <end position="294"/>
    </location>
</feature>
<protein>
    <submittedName>
        <fullName evidence="6">Uncharacterized protein</fullName>
    </submittedName>
</protein>
<dbReference type="Gene3D" id="1.10.357.140">
    <property type="entry name" value="UbiA prenyltransferase"/>
    <property type="match status" value="1"/>
</dbReference>
<keyword evidence="2 5" id="KW-0812">Transmembrane</keyword>
<evidence type="ECO:0000256" key="3">
    <source>
        <dbReference type="ARBA" id="ARBA00022989"/>
    </source>
</evidence>
<dbReference type="EMBL" id="KN817520">
    <property type="protein sequence ID" value="KJA28900.1"/>
    <property type="molecule type" value="Genomic_DNA"/>
</dbReference>
<evidence type="ECO:0000256" key="5">
    <source>
        <dbReference type="SAM" id="Phobius"/>
    </source>
</evidence>
<dbReference type="STRING" id="945553.A0A0D2QB50"/>
<comment type="subcellular location">
    <subcellularLocation>
        <location evidence="1">Membrane</location>
        <topology evidence="1">Multi-pass membrane protein</topology>
    </subcellularLocation>
</comment>
<dbReference type="OrthoDB" id="434972at2759"/>
<dbReference type="CDD" id="cd13965">
    <property type="entry name" value="PT_UbiA_3"/>
    <property type="match status" value="1"/>
</dbReference>
<dbReference type="Proteomes" id="UP000054270">
    <property type="component" value="Unassembled WGS sequence"/>
</dbReference>
<dbReference type="InterPro" id="IPR000537">
    <property type="entry name" value="UbiA_prenyltransferase"/>
</dbReference>
<dbReference type="GO" id="GO:0016765">
    <property type="term" value="F:transferase activity, transferring alkyl or aryl (other than methyl) groups"/>
    <property type="evidence" value="ECO:0007669"/>
    <property type="project" value="InterPro"/>
</dbReference>
<feature type="transmembrane region" description="Helical" evidence="5">
    <location>
        <begin position="29"/>
        <end position="50"/>
    </location>
</feature>
<evidence type="ECO:0000313" key="6">
    <source>
        <dbReference type="EMBL" id="KJA28900.1"/>
    </source>
</evidence>
<dbReference type="Pfam" id="PF01040">
    <property type="entry name" value="UbiA"/>
    <property type="match status" value="1"/>
</dbReference>
<reference evidence="7" key="1">
    <citation type="submission" date="2014-04" db="EMBL/GenBank/DDBJ databases">
        <title>Evolutionary Origins and Diversification of the Mycorrhizal Mutualists.</title>
        <authorList>
            <consortium name="DOE Joint Genome Institute"/>
            <consortium name="Mycorrhizal Genomics Consortium"/>
            <person name="Kohler A."/>
            <person name="Kuo A."/>
            <person name="Nagy L.G."/>
            <person name="Floudas D."/>
            <person name="Copeland A."/>
            <person name="Barry K.W."/>
            <person name="Cichocki N."/>
            <person name="Veneault-Fourrey C."/>
            <person name="LaButti K."/>
            <person name="Lindquist E.A."/>
            <person name="Lipzen A."/>
            <person name="Lundell T."/>
            <person name="Morin E."/>
            <person name="Murat C."/>
            <person name="Riley R."/>
            <person name="Ohm R."/>
            <person name="Sun H."/>
            <person name="Tunlid A."/>
            <person name="Henrissat B."/>
            <person name="Grigoriev I.V."/>
            <person name="Hibbett D.S."/>
            <person name="Martin F."/>
        </authorList>
    </citation>
    <scope>NUCLEOTIDE SEQUENCE [LARGE SCALE GENOMIC DNA]</scope>
    <source>
        <strain evidence="7">FD-334 SS-4</strain>
    </source>
</reference>
<evidence type="ECO:0000256" key="1">
    <source>
        <dbReference type="ARBA" id="ARBA00004141"/>
    </source>
</evidence>
<feature type="transmembrane region" description="Helical" evidence="5">
    <location>
        <begin position="112"/>
        <end position="138"/>
    </location>
</feature>
<keyword evidence="4 5" id="KW-0472">Membrane</keyword>
<dbReference type="GO" id="GO:0016020">
    <property type="term" value="C:membrane"/>
    <property type="evidence" value="ECO:0007669"/>
    <property type="project" value="UniProtKB-SubCell"/>
</dbReference>
<dbReference type="PANTHER" id="PTHR42723">
    <property type="entry name" value="CHLOROPHYLL SYNTHASE"/>
    <property type="match status" value="1"/>
</dbReference>
<feature type="transmembrane region" description="Helical" evidence="5">
    <location>
        <begin position="182"/>
        <end position="201"/>
    </location>
</feature>
<sequence length="295" mass="33627">MSSRRHYSPLPRPHVLEPAPKIFYNLHTLYLFIKSDVVGILLPIVIFATLSTRHISLTRILQSSTWTAVHLLQFCVSNQSLSPEEDRKNKPWRPIPAGRVTVTSAYTLRWSLIPVCLALSTMYGVLDVSLILTSLIFLHNEAKHGKNWLARSFLNAAAYATFDAGATLISCGDRQEFNANKIFPVIVNAFIILTTIHAQDFRDEEGDRHEGRRTIPIVAPWISRVTMPILLLSWSLLITARVAPVLVDWFILLLGWVVGVRFYYLRTRSADDTSYALYNIWLLSIRVLLCFSRSY</sequence>
<dbReference type="InterPro" id="IPR044878">
    <property type="entry name" value="UbiA_sf"/>
</dbReference>
<evidence type="ECO:0000256" key="2">
    <source>
        <dbReference type="ARBA" id="ARBA00022692"/>
    </source>
</evidence>
<accession>A0A0D2QB50</accession>
<gene>
    <name evidence="6" type="ORF">HYPSUDRAFT_33340</name>
</gene>
<name>A0A0D2QB50_HYPSF</name>
<evidence type="ECO:0000256" key="4">
    <source>
        <dbReference type="ARBA" id="ARBA00023136"/>
    </source>
</evidence>
<dbReference type="InterPro" id="IPR050475">
    <property type="entry name" value="Prenyltransferase_related"/>
</dbReference>
<feature type="transmembrane region" description="Helical" evidence="5">
    <location>
        <begin position="246"/>
        <end position="264"/>
    </location>
</feature>
<evidence type="ECO:0000313" key="7">
    <source>
        <dbReference type="Proteomes" id="UP000054270"/>
    </source>
</evidence>
<dbReference type="OMA" id="TIWLFIA"/>
<keyword evidence="3 5" id="KW-1133">Transmembrane helix</keyword>
<feature type="transmembrane region" description="Helical" evidence="5">
    <location>
        <begin position="221"/>
        <end position="240"/>
    </location>
</feature>